<dbReference type="AlphaFoldDB" id="A0AAW0R5V7"/>
<evidence type="ECO:0000256" key="5">
    <source>
        <dbReference type="ARBA" id="ARBA00038359"/>
    </source>
</evidence>
<dbReference type="GO" id="GO:0016020">
    <property type="term" value="C:membrane"/>
    <property type="evidence" value="ECO:0007669"/>
    <property type="project" value="UniProtKB-SubCell"/>
</dbReference>
<evidence type="ECO:0000256" key="2">
    <source>
        <dbReference type="ARBA" id="ARBA00022692"/>
    </source>
</evidence>
<dbReference type="InterPro" id="IPR052337">
    <property type="entry name" value="SAT4-like"/>
</dbReference>
<keyword evidence="2 6" id="KW-0812">Transmembrane</keyword>
<dbReference type="EMBL" id="JAQQWP010000002">
    <property type="protein sequence ID" value="KAK8129155.1"/>
    <property type="molecule type" value="Genomic_DNA"/>
</dbReference>
<feature type="transmembrane region" description="Helical" evidence="6">
    <location>
        <begin position="145"/>
        <end position="172"/>
    </location>
</feature>
<dbReference type="PANTHER" id="PTHR33048:SF124">
    <property type="entry name" value="INTEGRAL MEMBRANE PROTEIN"/>
    <property type="match status" value="1"/>
</dbReference>
<dbReference type="Pfam" id="PF20684">
    <property type="entry name" value="Fung_rhodopsin"/>
    <property type="match status" value="1"/>
</dbReference>
<feature type="transmembrane region" description="Helical" evidence="6">
    <location>
        <begin position="258"/>
        <end position="280"/>
    </location>
</feature>
<protein>
    <recommendedName>
        <fullName evidence="7">Rhodopsin domain-containing protein</fullName>
    </recommendedName>
</protein>
<feature type="transmembrane region" description="Helical" evidence="6">
    <location>
        <begin position="192"/>
        <end position="214"/>
    </location>
</feature>
<reference evidence="8 9" key="1">
    <citation type="submission" date="2023-01" db="EMBL/GenBank/DDBJ databases">
        <title>Analysis of 21 Apiospora genomes using comparative genomics revels a genus with tremendous synthesis potential of carbohydrate active enzymes and secondary metabolites.</title>
        <authorList>
            <person name="Sorensen T."/>
        </authorList>
    </citation>
    <scope>NUCLEOTIDE SEQUENCE [LARGE SCALE GENOMIC DNA]</scope>
    <source>
        <strain evidence="8 9">CBS 117206</strain>
    </source>
</reference>
<feature type="transmembrane region" description="Helical" evidence="6">
    <location>
        <begin position="226"/>
        <end position="246"/>
    </location>
</feature>
<feature type="domain" description="Rhodopsin" evidence="7">
    <location>
        <begin position="51"/>
        <end position="287"/>
    </location>
</feature>
<comment type="caution">
    <text evidence="8">The sequence shown here is derived from an EMBL/GenBank/DDBJ whole genome shotgun (WGS) entry which is preliminary data.</text>
</comment>
<evidence type="ECO:0000256" key="4">
    <source>
        <dbReference type="ARBA" id="ARBA00023136"/>
    </source>
</evidence>
<dbReference type="PANTHER" id="PTHR33048">
    <property type="entry name" value="PTH11-LIKE INTEGRAL MEMBRANE PROTEIN (AFU_ORTHOLOGUE AFUA_5G11245)"/>
    <property type="match status" value="1"/>
</dbReference>
<comment type="subcellular location">
    <subcellularLocation>
        <location evidence="1">Membrane</location>
        <topology evidence="1">Multi-pass membrane protein</topology>
    </subcellularLocation>
</comment>
<keyword evidence="9" id="KW-1185">Reference proteome</keyword>
<evidence type="ECO:0000256" key="3">
    <source>
        <dbReference type="ARBA" id="ARBA00022989"/>
    </source>
</evidence>
<organism evidence="8 9">
    <name type="scientific">Apiospora kogelbergensis</name>
    <dbReference type="NCBI Taxonomy" id="1337665"/>
    <lineage>
        <taxon>Eukaryota</taxon>
        <taxon>Fungi</taxon>
        <taxon>Dikarya</taxon>
        <taxon>Ascomycota</taxon>
        <taxon>Pezizomycotina</taxon>
        <taxon>Sordariomycetes</taxon>
        <taxon>Xylariomycetidae</taxon>
        <taxon>Amphisphaeriales</taxon>
        <taxon>Apiosporaceae</taxon>
        <taxon>Apiospora</taxon>
    </lineage>
</organism>
<feature type="transmembrane region" description="Helical" evidence="6">
    <location>
        <begin position="70"/>
        <end position="94"/>
    </location>
</feature>
<evidence type="ECO:0000313" key="8">
    <source>
        <dbReference type="EMBL" id="KAK8129155.1"/>
    </source>
</evidence>
<keyword evidence="4 6" id="KW-0472">Membrane</keyword>
<gene>
    <name evidence="8" type="ORF">PG999_001535</name>
</gene>
<proteinExistence type="inferred from homology"/>
<feature type="transmembrane region" description="Helical" evidence="6">
    <location>
        <begin position="106"/>
        <end position="133"/>
    </location>
</feature>
<sequence>MSNADGVATALPAAPGGYIVDHDHTSSQAHVVTYWVAPVGNVLALVLLAQRLYTKTALLKEFKLEDACLMLAWIISVGTQTVLVYMFATGVLGVHSWEISASQYSFYNIMILVVPVVYTSGAGLAKLSLLVYYHRLSSQSWFRGAVAATMVVVIGYSLGTSFSLTFGCNPIARSWDVTITDGACIDRDALHFITAILNIVTNLVIFALPIPMVIGWKMPCLQKTGLLVMFIIGGLTVASSAMRLVVLLPAMPDKDQTWAMAYSFMWICVEANLLIICATLPTLRRFLGHVVPSILGDYGYDDDDYDGDRDRLSPRPRAGRAKGGKWRRRCYNRFHDGPEYPMRSLHDMDLRPDEIQTLETRAGTNSRCSRMWDARPVKSDGDSEKAIFQTRTMTITYQTRDGDGSSRAE</sequence>
<evidence type="ECO:0000256" key="1">
    <source>
        <dbReference type="ARBA" id="ARBA00004141"/>
    </source>
</evidence>
<dbReference type="Proteomes" id="UP001392437">
    <property type="component" value="Unassembled WGS sequence"/>
</dbReference>
<evidence type="ECO:0000256" key="6">
    <source>
        <dbReference type="SAM" id="Phobius"/>
    </source>
</evidence>
<name>A0AAW0R5V7_9PEZI</name>
<evidence type="ECO:0000259" key="7">
    <source>
        <dbReference type="Pfam" id="PF20684"/>
    </source>
</evidence>
<keyword evidence="3 6" id="KW-1133">Transmembrane helix</keyword>
<comment type="similarity">
    <text evidence="5">Belongs to the SAT4 family.</text>
</comment>
<feature type="transmembrane region" description="Helical" evidence="6">
    <location>
        <begin position="32"/>
        <end position="49"/>
    </location>
</feature>
<evidence type="ECO:0000313" key="9">
    <source>
        <dbReference type="Proteomes" id="UP001392437"/>
    </source>
</evidence>
<dbReference type="InterPro" id="IPR049326">
    <property type="entry name" value="Rhodopsin_dom_fungi"/>
</dbReference>
<accession>A0AAW0R5V7</accession>